<feature type="compositionally biased region" description="Low complexity" evidence="1">
    <location>
        <begin position="15"/>
        <end position="29"/>
    </location>
</feature>
<evidence type="ECO:0000313" key="3">
    <source>
        <dbReference type="EMBL" id="EEY15085.1"/>
    </source>
</evidence>
<gene>
    <name evidence="3" type="ORF">VDBG_01194</name>
</gene>
<feature type="compositionally biased region" description="Basic and acidic residues" evidence="1">
    <location>
        <begin position="78"/>
        <end position="91"/>
    </location>
</feature>
<feature type="domain" description="R3H-associated N-terminal" evidence="2">
    <location>
        <begin position="99"/>
        <end position="192"/>
    </location>
</feature>
<organism evidence="4">
    <name type="scientific">Verticillium alfalfae (strain VaMs.102 / ATCC MYA-4576 / FGSC 10136)</name>
    <name type="common">Verticillium wilt of alfalfa</name>
    <name type="synonym">Verticillium albo-atrum</name>
    <dbReference type="NCBI Taxonomy" id="526221"/>
    <lineage>
        <taxon>Eukaryota</taxon>
        <taxon>Fungi</taxon>
        <taxon>Dikarya</taxon>
        <taxon>Ascomycota</taxon>
        <taxon>Pezizomycotina</taxon>
        <taxon>Sordariomycetes</taxon>
        <taxon>Hypocreomycetidae</taxon>
        <taxon>Glomerellales</taxon>
        <taxon>Plectosphaerellaceae</taxon>
        <taxon>Verticillium</taxon>
    </lineage>
</organism>
<feature type="region of interest" description="Disordered" evidence="1">
    <location>
        <begin position="1"/>
        <end position="45"/>
    </location>
</feature>
<protein>
    <recommendedName>
        <fullName evidence="2">R3H-associated N-terminal domain-containing protein</fullName>
    </recommendedName>
</protein>
<dbReference type="OrthoDB" id="10256743at2759"/>
<sequence length="353" mass="38658">MPGLYSAVPPPSEAPRPAASPAGKAASPSPRTPSRQNNHATPPGVIDIEAWTISALQSLSVSPIARGTGSPLTIPLDEAPKQAEDKPLAEGTRRTVTIARLPPDRLIGVPNAQPPIPSDFEPRPTHPSTNVPYHLAAFWDRDSPTSASVRQRLDTKSLAQQARRKTQQLANGSATGRGAGMVPRDLRDYTKRSPAIKNWVRFLEEPVRNFVRQQRGDAPVDEDTDAEGLDSEDEEIVFVGRKNQPTPAAAAAKAQGWKKATRDDGSGNLETGVVFDELGDDESASFKWVAPEMRPHEESFTDLVFSQALAHTLHLRLLRPRVALRHNGDTRPTRRLHWLETTRDQPQGAQRQS</sequence>
<name>C9S5U6_VERA1</name>
<feature type="region of interest" description="Disordered" evidence="1">
    <location>
        <begin position="247"/>
        <end position="268"/>
    </location>
</feature>
<dbReference type="HOGENOM" id="CLU_064119_0_0_1"/>
<dbReference type="EMBL" id="DS985214">
    <property type="protein sequence ID" value="EEY15085.1"/>
    <property type="molecule type" value="Genomic_DNA"/>
</dbReference>
<dbReference type="Proteomes" id="UP000008698">
    <property type="component" value="Unassembled WGS sequence"/>
</dbReference>
<dbReference type="OMA" id="YPRHDPM"/>
<evidence type="ECO:0000259" key="2">
    <source>
        <dbReference type="Pfam" id="PF13902"/>
    </source>
</evidence>
<evidence type="ECO:0000256" key="1">
    <source>
        <dbReference type="SAM" id="MobiDB-lite"/>
    </source>
</evidence>
<dbReference type="AlphaFoldDB" id="C9S5U6"/>
<dbReference type="RefSeq" id="XP_003009511.1">
    <property type="nucleotide sequence ID" value="XM_003009465.1"/>
</dbReference>
<reference evidence="4" key="1">
    <citation type="journal article" date="2011" name="PLoS Pathog.">
        <title>Comparative genomics yields insights into niche adaptation of plant vascular wilt pathogens.</title>
        <authorList>
            <person name="Klosterman S.J."/>
            <person name="Subbarao K.V."/>
            <person name="Kang S."/>
            <person name="Veronese P."/>
            <person name="Gold S.E."/>
            <person name="Thomma B.P.H.J."/>
            <person name="Chen Z."/>
            <person name="Henrissat B."/>
            <person name="Lee Y.-H."/>
            <person name="Park J."/>
            <person name="Garcia-Pedrajas M.D."/>
            <person name="Barbara D.J."/>
            <person name="Anchieta A."/>
            <person name="de Jonge R."/>
            <person name="Santhanam P."/>
            <person name="Maruthachalam K."/>
            <person name="Atallah Z."/>
            <person name="Amyotte S.G."/>
            <person name="Paz Z."/>
            <person name="Inderbitzin P."/>
            <person name="Hayes R.J."/>
            <person name="Heiman D.I."/>
            <person name="Young S."/>
            <person name="Zeng Q."/>
            <person name="Engels R."/>
            <person name="Galagan J."/>
            <person name="Cuomo C.A."/>
            <person name="Dobinson K.F."/>
            <person name="Ma L.-J."/>
        </authorList>
    </citation>
    <scope>NUCLEOTIDE SEQUENCE [LARGE SCALE GENOMIC DNA]</scope>
    <source>
        <strain evidence="4">VaMs.102 / ATCC MYA-4576 / FGSC 10136</strain>
    </source>
</reference>
<keyword evidence="4" id="KW-1185">Reference proteome</keyword>
<dbReference type="KEGG" id="val:VDBG_01194"/>
<feature type="region of interest" description="Disordered" evidence="1">
    <location>
        <begin position="144"/>
        <end position="187"/>
    </location>
</feature>
<proteinExistence type="predicted"/>
<dbReference type="Pfam" id="PF13902">
    <property type="entry name" value="R3H-assoc"/>
    <property type="match status" value="1"/>
</dbReference>
<evidence type="ECO:0000313" key="4">
    <source>
        <dbReference type="Proteomes" id="UP000008698"/>
    </source>
</evidence>
<feature type="region of interest" description="Disordered" evidence="1">
    <location>
        <begin position="64"/>
        <end position="91"/>
    </location>
</feature>
<feature type="compositionally biased region" description="Low complexity" evidence="1">
    <location>
        <begin position="248"/>
        <end position="258"/>
    </location>
</feature>
<dbReference type="GeneID" id="9531096"/>
<dbReference type="InterPro" id="IPR025952">
    <property type="entry name" value="R3H-assoc_dom"/>
</dbReference>
<dbReference type="eggNOG" id="ENOG502S2TY">
    <property type="taxonomic scope" value="Eukaryota"/>
</dbReference>
<accession>C9S5U6</accession>